<dbReference type="InterPro" id="IPR052967">
    <property type="entry name" value="Stress_Response_Assoc"/>
</dbReference>
<dbReference type="InterPro" id="IPR014747">
    <property type="entry name" value="Bac_photo_RC_H_C"/>
</dbReference>
<dbReference type="PANTHER" id="PTHR38463:SF1">
    <property type="entry name" value="STRESS RESPONSE PROTEIN YSNF"/>
    <property type="match status" value="1"/>
</dbReference>
<dbReference type="InterPro" id="IPR011033">
    <property type="entry name" value="PRC_barrel-like_sf"/>
</dbReference>
<protein>
    <recommendedName>
        <fullName evidence="5">Photosystem reaction center subunit H</fullName>
    </recommendedName>
</protein>
<dbReference type="AlphaFoldDB" id="A0A1Z4LRM2"/>
<evidence type="ECO:0000313" key="3">
    <source>
        <dbReference type="EMBL" id="BAY83801.1"/>
    </source>
</evidence>
<accession>A0A1Z4LRM2</accession>
<dbReference type="InterPro" id="IPR027275">
    <property type="entry name" value="PRC-brl_dom"/>
</dbReference>
<evidence type="ECO:0000259" key="2">
    <source>
        <dbReference type="Pfam" id="PF09557"/>
    </source>
</evidence>
<reference evidence="3 4" key="1">
    <citation type="submission" date="2017-06" db="EMBL/GenBank/DDBJ databases">
        <title>Genome sequencing of cyanobaciteial culture collection at National Institute for Environmental Studies (NIES).</title>
        <authorList>
            <person name="Hirose Y."/>
            <person name="Shimura Y."/>
            <person name="Fujisawa T."/>
            <person name="Nakamura Y."/>
            <person name="Kawachi M."/>
        </authorList>
    </citation>
    <scope>NUCLEOTIDE SEQUENCE [LARGE SCALE GENOMIC DNA]</scope>
    <source>
        <strain evidence="3 4">NIES-267</strain>
    </source>
</reference>
<dbReference type="Gene3D" id="3.90.50.10">
    <property type="entry name" value="Photosynthetic Reaction Center, subunit H, domain 2"/>
    <property type="match status" value="1"/>
</dbReference>
<dbReference type="GO" id="GO:0019684">
    <property type="term" value="P:photosynthesis, light reaction"/>
    <property type="evidence" value="ECO:0007669"/>
    <property type="project" value="InterPro"/>
</dbReference>
<evidence type="ECO:0008006" key="5">
    <source>
        <dbReference type="Google" id="ProtNLM"/>
    </source>
</evidence>
<dbReference type="EMBL" id="AP018227">
    <property type="protein sequence ID" value="BAY83801.1"/>
    <property type="molecule type" value="Genomic_DNA"/>
</dbReference>
<keyword evidence="4" id="KW-1185">Reference proteome</keyword>
<proteinExistence type="predicted"/>
<dbReference type="SUPFAM" id="SSF50346">
    <property type="entry name" value="PRC-barrel domain"/>
    <property type="match status" value="1"/>
</dbReference>
<dbReference type="Pfam" id="PF09557">
    <property type="entry name" value="DUF2382"/>
    <property type="match status" value="1"/>
</dbReference>
<dbReference type="Proteomes" id="UP000218418">
    <property type="component" value="Chromosome"/>
</dbReference>
<dbReference type="Pfam" id="PF05239">
    <property type="entry name" value="PRC"/>
    <property type="match status" value="1"/>
</dbReference>
<organism evidence="3 4">
    <name type="scientific">Calothrix parasitica NIES-267</name>
    <dbReference type="NCBI Taxonomy" id="1973488"/>
    <lineage>
        <taxon>Bacteria</taxon>
        <taxon>Bacillati</taxon>
        <taxon>Cyanobacteriota</taxon>
        <taxon>Cyanophyceae</taxon>
        <taxon>Nostocales</taxon>
        <taxon>Calotrichaceae</taxon>
        <taxon>Calothrix</taxon>
    </lineage>
</organism>
<dbReference type="OrthoDB" id="510842at2"/>
<feature type="domain" description="PRC-barrel" evidence="1">
    <location>
        <begin position="15"/>
        <end position="89"/>
    </location>
</feature>
<dbReference type="NCBIfam" id="TIGR02271">
    <property type="entry name" value="YsnF/AvaK domain"/>
    <property type="match status" value="1"/>
</dbReference>
<dbReference type="PANTHER" id="PTHR38463">
    <property type="entry name" value="STRESS RESPONSE PROTEIN YSNF"/>
    <property type="match status" value="1"/>
</dbReference>
<evidence type="ECO:0000259" key="1">
    <source>
        <dbReference type="Pfam" id="PF05239"/>
    </source>
</evidence>
<gene>
    <name evidence="3" type="ORF">NIES267_32950</name>
</gene>
<evidence type="ECO:0000313" key="4">
    <source>
        <dbReference type="Proteomes" id="UP000218418"/>
    </source>
</evidence>
<name>A0A1Z4LRM2_9CYAN</name>
<feature type="domain" description="DUF2382" evidence="2">
    <location>
        <begin position="149"/>
        <end position="262"/>
    </location>
</feature>
<dbReference type="InterPro" id="IPR019060">
    <property type="entry name" value="DUF2382"/>
</dbReference>
<sequence length="279" mass="32000">MTLYKLEDFDPNYKEVFGGEDIKKMSLYTQGGDKVGSVEDALVDHEGRFRYLVIDTGPLFLGKKVLLPIGLSRLDYNQKRVYVDGLSKEQVENLPEYDENMTVDYDYEERVRGAYRTSEAQNVAYNKENYNYQNDSALYGLNDRDHSNIKLYEERLITSKTRIKSGEVTVGKHIETETATVSVPVEKERVVIERTTPTGEATVVDPGTVNFGEGEVARVELYEEQAQITKEAYVREEVRVKKVVEQDTVEAKETVRREELDIDTQGDLRVNDSNKNERI</sequence>
<dbReference type="GO" id="GO:0030077">
    <property type="term" value="C:plasma membrane light-harvesting complex"/>
    <property type="evidence" value="ECO:0007669"/>
    <property type="project" value="InterPro"/>
</dbReference>